<dbReference type="EMBL" id="CP026309">
    <property type="protein sequence ID" value="AUV82633.1"/>
    <property type="molecule type" value="Genomic_DNA"/>
</dbReference>
<accession>A0A2I8VL15</accession>
<dbReference type="Pfam" id="PF03860">
    <property type="entry name" value="Csp"/>
    <property type="match status" value="1"/>
</dbReference>
<keyword evidence="2" id="KW-1185">Reference proteome</keyword>
<dbReference type="KEGG" id="srub:C2R22_14115"/>
<evidence type="ECO:0000313" key="1">
    <source>
        <dbReference type="EMBL" id="AUV82633.1"/>
    </source>
</evidence>
<dbReference type="Gene3D" id="1.20.1270.360">
    <property type="match status" value="1"/>
</dbReference>
<dbReference type="InterPro" id="IPR005560">
    <property type="entry name" value="Csp_YhjQ"/>
</dbReference>
<dbReference type="PANTHER" id="PTHR37310">
    <property type="entry name" value="CYTOPLASMIC PROTEIN-RELATED"/>
    <property type="match status" value="1"/>
</dbReference>
<dbReference type="RefSeq" id="WP_103426322.1">
    <property type="nucleotide sequence ID" value="NZ_CP026309.1"/>
</dbReference>
<dbReference type="InterPro" id="IPR044543">
    <property type="entry name" value="YHJQ-like"/>
</dbReference>
<dbReference type="OrthoDB" id="8783at2157"/>
<dbReference type="GeneID" id="35593248"/>
<proteinExistence type="predicted"/>
<reference evidence="1 2" key="1">
    <citation type="submission" date="2018-01" db="EMBL/GenBank/DDBJ databases">
        <title>Complete genome sequence of Salinigranum rubrum GX10T, an extremely halophilic archaeon isolated from a marine solar saltern.</title>
        <authorList>
            <person name="Han S."/>
        </authorList>
    </citation>
    <scope>NUCLEOTIDE SEQUENCE [LARGE SCALE GENOMIC DNA]</scope>
    <source>
        <strain evidence="1 2">GX10</strain>
    </source>
</reference>
<sequence>MSLAETVSKIDGLSDEERECIEICNEAAEVCEWCADECLGDEEMEECARLCRDVADIASLHARFVARGSNYSDQLAEACAGVCEECAEECSSHDHDHCQVCADVLEACAEHCRGMMRA</sequence>
<dbReference type="PANTHER" id="PTHR37310:SF1">
    <property type="entry name" value="CYTOPLASMIC PROTEIN"/>
    <property type="match status" value="1"/>
</dbReference>
<dbReference type="Proteomes" id="UP000236584">
    <property type="component" value="Chromosome"/>
</dbReference>
<gene>
    <name evidence="1" type="ORF">C2R22_14115</name>
</gene>
<name>A0A2I8VL15_9EURY</name>
<organism evidence="1 2">
    <name type="scientific">Salinigranum rubrum</name>
    <dbReference type="NCBI Taxonomy" id="755307"/>
    <lineage>
        <taxon>Archaea</taxon>
        <taxon>Methanobacteriati</taxon>
        <taxon>Methanobacteriota</taxon>
        <taxon>Stenosarchaea group</taxon>
        <taxon>Halobacteria</taxon>
        <taxon>Halobacteriales</taxon>
        <taxon>Haloferacaceae</taxon>
        <taxon>Salinigranum</taxon>
    </lineage>
</organism>
<dbReference type="AlphaFoldDB" id="A0A2I8VL15"/>
<evidence type="ECO:0000313" key="2">
    <source>
        <dbReference type="Proteomes" id="UP000236584"/>
    </source>
</evidence>
<dbReference type="CDD" id="cd08026">
    <property type="entry name" value="DUF326"/>
    <property type="match status" value="1"/>
</dbReference>
<protein>
    <submittedName>
        <fullName evidence="1">Four-helix bundle copper-binding protein</fullName>
    </submittedName>
</protein>